<dbReference type="SUPFAM" id="SSF51735">
    <property type="entry name" value="NAD(P)-binding Rossmann-fold domains"/>
    <property type="match status" value="1"/>
</dbReference>
<reference evidence="3" key="1">
    <citation type="submission" date="2023-03" db="EMBL/GenBank/DDBJ databases">
        <title>Complete genome of Cladonia borealis.</title>
        <authorList>
            <person name="Park H."/>
        </authorList>
    </citation>
    <scope>NUCLEOTIDE SEQUENCE</scope>
    <source>
        <strain evidence="3">ANT050790</strain>
    </source>
</reference>
<dbReference type="Proteomes" id="UP001166286">
    <property type="component" value="Unassembled WGS sequence"/>
</dbReference>
<organism evidence="3 4">
    <name type="scientific">Cladonia borealis</name>
    <dbReference type="NCBI Taxonomy" id="184061"/>
    <lineage>
        <taxon>Eukaryota</taxon>
        <taxon>Fungi</taxon>
        <taxon>Dikarya</taxon>
        <taxon>Ascomycota</taxon>
        <taxon>Pezizomycotina</taxon>
        <taxon>Lecanoromycetes</taxon>
        <taxon>OSLEUM clade</taxon>
        <taxon>Lecanoromycetidae</taxon>
        <taxon>Lecanorales</taxon>
        <taxon>Lecanorineae</taxon>
        <taxon>Cladoniaceae</taxon>
        <taxon>Cladonia</taxon>
    </lineage>
</organism>
<dbReference type="InterPro" id="IPR002347">
    <property type="entry name" value="SDR_fam"/>
</dbReference>
<dbReference type="PRINTS" id="PR00080">
    <property type="entry name" value="SDRFAMILY"/>
</dbReference>
<dbReference type="Pfam" id="PF00106">
    <property type="entry name" value="adh_short"/>
    <property type="match status" value="1"/>
</dbReference>
<dbReference type="InterPro" id="IPR036291">
    <property type="entry name" value="NAD(P)-bd_dom_sf"/>
</dbReference>
<dbReference type="PRINTS" id="PR00081">
    <property type="entry name" value="GDHRDH"/>
</dbReference>
<dbReference type="PANTHER" id="PTHR43544">
    <property type="entry name" value="SHORT-CHAIN DEHYDROGENASE/REDUCTASE"/>
    <property type="match status" value="1"/>
</dbReference>
<dbReference type="InterPro" id="IPR051468">
    <property type="entry name" value="Fungal_SecMetab_SDRs"/>
</dbReference>
<dbReference type="GO" id="GO:0019748">
    <property type="term" value="P:secondary metabolic process"/>
    <property type="evidence" value="ECO:0007669"/>
    <property type="project" value="TreeGrafter"/>
</dbReference>
<dbReference type="AlphaFoldDB" id="A0AA39R8K7"/>
<dbReference type="PANTHER" id="PTHR43544:SF32">
    <property type="entry name" value="CHAIN DEHYDROGENASE, PUTATIVE (AFU_ORTHOLOGUE AFUA_5G01530)-RELATED"/>
    <property type="match status" value="1"/>
</dbReference>
<evidence type="ECO:0000256" key="2">
    <source>
        <dbReference type="RuleBase" id="RU000363"/>
    </source>
</evidence>
<protein>
    <recommendedName>
        <fullName evidence="5">Short chain dehydrogenase</fullName>
    </recommendedName>
</protein>
<proteinExistence type="inferred from homology"/>
<gene>
    <name evidence="3" type="ORF">JMJ35_000005</name>
</gene>
<dbReference type="Gene3D" id="3.40.50.720">
    <property type="entry name" value="NAD(P)-binding Rossmann-like Domain"/>
    <property type="match status" value="1"/>
</dbReference>
<evidence type="ECO:0000313" key="4">
    <source>
        <dbReference type="Proteomes" id="UP001166286"/>
    </source>
</evidence>
<evidence type="ECO:0008006" key="5">
    <source>
        <dbReference type="Google" id="ProtNLM"/>
    </source>
</evidence>
<evidence type="ECO:0000313" key="3">
    <source>
        <dbReference type="EMBL" id="KAK0516850.1"/>
    </source>
</evidence>
<dbReference type="GO" id="GO:0016491">
    <property type="term" value="F:oxidoreductase activity"/>
    <property type="evidence" value="ECO:0007669"/>
    <property type="project" value="TreeGrafter"/>
</dbReference>
<dbReference type="EMBL" id="JAFEKC020000001">
    <property type="protein sequence ID" value="KAK0516850.1"/>
    <property type="molecule type" value="Genomic_DNA"/>
</dbReference>
<dbReference type="GO" id="GO:0005737">
    <property type="term" value="C:cytoplasm"/>
    <property type="evidence" value="ECO:0007669"/>
    <property type="project" value="TreeGrafter"/>
</dbReference>
<accession>A0AA39R8K7</accession>
<keyword evidence="4" id="KW-1185">Reference proteome</keyword>
<evidence type="ECO:0000256" key="1">
    <source>
        <dbReference type="ARBA" id="ARBA00006484"/>
    </source>
</evidence>
<sequence length="244" mass="26009">MASQNTFVLISGANQGIGLEIVKKLATENAGYHVLMGCRSLEKGQAAIASLPPNLPVEPVELDITNDSSISKAVAKFQEKYGRLDVLVNNAGISSLSLPEGLSLRQQYSQIMDTNAISAACLTEAFVPLLHKSSHPRIIFMTSELGSIGATLDPKFPYYGLDAPQYKASKAAMNMIMATYAVRYKDAGFQVNVCCPGFNATNLNGFNTRAGHPSNGAINACRLATAGKDGETGTFTNKEGTLPW</sequence>
<comment type="similarity">
    <text evidence="1 2">Belongs to the short-chain dehydrogenases/reductases (SDR) family.</text>
</comment>
<name>A0AA39R8K7_9LECA</name>
<comment type="caution">
    <text evidence="3">The sequence shown here is derived from an EMBL/GenBank/DDBJ whole genome shotgun (WGS) entry which is preliminary data.</text>
</comment>